<proteinExistence type="predicted"/>
<evidence type="ECO:0000313" key="2">
    <source>
        <dbReference type="EMBL" id="KAF6197682.1"/>
    </source>
</evidence>
<evidence type="ECO:0000256" key="1">
    <source>
        <dbReference type="SAM" id="MobiDB-lite"/>
    </source>
</evidence>
<dbReference type="Proteomes" id="UP000466442">
    <property type="component" value="Unassembled WGS sequence"/>
</dbReference>
<gene>
    <name evidence="2" type="ORF">GE061_008648</name>
</gene>
<accession>A0A8S9WKU1</accession>
<name>A0A8S9WKU1_APOLU</name>
<sequence>MKKISLNSTEIGPIVRGETRPPPSDTFLVTRRSWRKTTPHASRILDPKKNYEKKPGNLYLKFEVEEKKPVCFGLEMMIEKN</sequence>
<feature type="region of interest" description="Disordered" evidence="1">
    <location>
        <begin position="1"/>
        <end position="27"/>
    </location>
</feature>
<dbReference type="AlphaFoldDB" id="A0A8S9WKU1"/>
<organism evidence="2 3">
    <name type="scientific">Apolygus lucorum</name>
    <name type="common">Small green plant bug</name>
    <name type="synonym">Lygocoris lucorum</name>
    <dbReference type="NCBI Taxonomy" id="248454"/>
    <lineage>
        <taxon>Eukaryota</taxon>
        <taxon>Metazoa</taxon>
        <taxon>Ecdysozoa</taxon>
        <taxon>Arthropoda</taxon>
        <taxon>Hexapoda</taxon>
        <taxon>Insecta</taxon>
        <taxon>Pterygota</taxon>
        <taxon>Neoptera</taxon>
        <taxon>Paraneoptera</taxon>
        <taxon>Hemiptera</taxon>
        <taxon>Heteroptera</taxon>
        <taxon>Panheteroptera</taxon>
        <taxon>Cimicomorpha</taxon>
        <taxon>Miridae</taxon>
        <taxon>Mirini</taxon>
        <taxon>Apolygus</taxon>
    </lineage>
</organism>
<reference evidence="2" key="1">
    <citation type="journal article" date="2021" name="Mol. Ecol. Resour.">
        <title>Apolygus lucorum genome provides insights into omnivorousness and mesophyll feeding.</title>
        <authorList>
            <person name="Liu Y."/>
            <person name="Liu H."/>
            <person name="Wang H."/>
            <person name="Huang T."/>
            <person name="Liu B."/>
            <person name="Yang B."/>
            <person name="Yin L."/>
            <person name="Li B."/>
            <person name="Zhang Y."/>
            <person name="Zhang S."/>
            <person name="Jiang F."/>
            <person name="Zhang X."/>
            <person name="Ren Y."/>
            <person name="Wang B."/>
            <person name="Wang S."/>
            <person name="Lu Y."/>
            <person name="Wu K."/>
            <person name="Fan W."/>
            <person name="Wang G."/>
        </authorList>
    </citation>
    <scope>NUCLEOTIDE SEQUENCE</scope>
    <source>
        <strain evidence="2">12Hb</strain>
    </source>
</reference>
<protein>
    <submittedName>
        <fullName evidence="2">Uncharacterized protein</fullName>
    </submittedName>
</protein>
<dbReference type="EMBL" id="WIXP02000017">
    <property type="protein sequence ID" value="KAF6197682.1"/>
    <property type="molecule type" value="Genomic_DNA"/>
</dbReference>
<feature type="compositionally biased region" description="Polar residues" evidence="1">
    <location>
        <begin position="1"/>
        <end position="10"/>
    </location>
</feature>
<comment type="caution">
    <text evidence="2">The sequence shown here is derived from an EMBL/GenBank/DDBJ whole genome shotgun (WGS) entry which is preliminary data.</text>
</comment>
<keyword evidence="3" id="KW-1185">Reference proteome</keyword>
<evidence type="ECO:0000313" key="3">
    <source>
        <dbReference type="Proteomes" id="UP000466442"/>
    </source>
</evidence>